<feature type="domain" description="Signal transduction histidine kinase subgroup 3 dimerisation and phosphoacceptor" evidence="11">
    <location>
        <begin position="184"/>
        <end position="249"/>
    </location>
</feature>
<proteinExistence type="predicted"/>
<keyword evidence="9" id="KW-0812">Transmembrane</keyword>
<keyword evidence="9" id="KW-0472">Membrane</keyword>
<evidence type="ECO:0000256" key="8">
    <source>
        <dbReference type="ARBA" id="ARBA00023012"/>
    </source>
</evidence>
<dbReference type="Pfam" id="PF07730">
    <property type="entry name" value="HisKA_3"/>
    <property type="match status" value="1"/>
</dbReference>
<keyword evidence="6 12" id="KW-0418">Kinase</keyword>
<feature type="transmembrane region" description="Helical" evidence="9">
    <location>
        <begin position="109"/>
        <end position="129"/>
    </location>
</feature>
<keyword evidence="13" id="KW-1185">Reference proteome</keyword>
<evidence type="ECO:0000256" key="2">
    <source>
        <dbReference type="ARBA" id="ARBA00012438"/>
    </source>
</evidence>
<name>A0ABU2JQJ3_9ACTN</name>
<gene>
    <name evidence="12" type="ORF">RM844_13250</name>
</gene>
<dbReference type="Proteomes" id="UP001183410">
    <property type="component" value="Unassembled WGS sequence"/>
</dbReference>
<feature type="transmembrane region" description="Helical" evidence="9">
    <location>
        <begin position="20"/>
        <end position="40"/>
    </location>
</feature>
<dbReference type="InterPro" id="IPR036890">
    <property type="entry name" value="HATPase_C_sf"/>
</dbReference>
<sequence length="394" mass="41094">MHELISFRARPLPSLAWPRWLGRSPHVLAVLAAVSLSLTGADTVARLLAIAHAATLVVALRWPVTAWWLSLGFVVGIAVGHPPSHDNQLWAWLVQASVVLLLALRLPPLVAAVAAGAGPLAAVALKWAGAGVGSWRLVLASAVLSAVALLLGVLARERRRDRERLAEQIAATARERALRTVWEERARIARELHDVVAHHMSVIALQAEAAPHRTPDPPPVLVDRFGTIRTTALEGLAELRRLLGLLRPEGVTGPAGSTAPQPSLGQLDALTEQVRAAGGNVRVRVEGRARPLPPGVELSAYRIVQEALSNVLRHAPGAEAGVVIGYRRATLTVRVRNGAAAGSPAVPSPGAGHGITGMRERAAMLGGELAAGPVPGGGYEVSAVLPVPAAGGVA</sequence>
<reference evidence="13" key="1">
    <citation type="submission" date="2023-07" db="EMBL/GenBank/DDBJ databases">
        <title>30 novel species of actinomycetes from the DSMZ collection.</title>
        <authorList>
            <person name="Nouioui I."/>
        </authorList>
    </citation>
    <scope>NUCLEOTIDE SEQUENCE [LARGE SCALE GENOMIC DNA]</scope>
    <source>
        <strain evidence="13">DSM 44915</strain>
    </source>
</reference>
<dbReference type="InterPro" id="IPR011712">
    <property type="entry name" value="Sig_transdc_His_kin_sub3_dim/P"/>
</dbReference>
<keyword evidence="9" id="KW-1133">Transmembrane helix</keyword>
<evidence type="ECO:0000259" key="10">
    <source>
        <dbReference type="Pfam" id="PF02518"/>
    </source>
</evidence>
<evidence type="ECO:0000256" key="7">
    <source>
        <dbReference type="ARBA" id="ARBA00022840"/>
    </source>
</evidence>
<evidence type="ECO:0000256" key="9">
    <source>
        <dbReference type="SAM" id="Phobius"/>
    </source>
</evidence>
<organism evidence="12 13">
    <name type="scientific">Streptomyces chisholmiae</name>
    <dbReference type="NCBI Taxonomy" id="3075540"/>
    <lineage>
        <taxon>Bacteria</taxon>
        <taxon>Bacillati</taxon>
        <taxon>Actinomycetota</taxon>
        <taxon>Actinomycetes</taxon>
        <taxon>Kitasatosporales</taxon>
        <taxon>Streptomycetaceae</taxon>
        <taxon>Streptomyces</taxon>
    </lineage>
</organism>
<dbReference type="RefSeq" id="WP_311667311.1">
    <property type="nucleotide sequence ID" value="NZ_JAVREO010000007.1"/>
</dbReference>
<comment type="caution">
    <text evidence="12">The sequence shown here is derived from an EMBL/GenBank/DDBJ whole genome shotgun (WGS) entry which is preliminary data.</text>
</comment>
<keyword evidence="3" id="KW-0597">Phosphoprotein</keyword>
<dbReference type="Pfam" id="PF02518">
    <property type="entry name" value="HATPase_c"/>
    <property type="match status" value="1"/>
</dbReference>
<evidence type="ECO:0000313" key="12">
    <source>
        <dbReference type="EMBL" id="MDT0267252.1"/>
    </source>
</evidence>
<evidence type="ECO:0000256" key="4">
    <source>
        <dbReference type="ARBA" id="ARBA00022679"/>
    </source>
</evidence>
<comment type="catalytic activity">
    <reaction evidence="1">
        <text>ATP + protein L-histidine = ADP + protein N-phospho-L-histidine.</text>
        <dbReference type="EC" id="2.7.13.3"/>
    </reaction>
</comment>
<dbReference type="EMBL" id="JAVREO010000007">
    <property type="protein sequence ID" value="MDT0267252.1"/>
    <property type="molecule type" value="Genomic_DNA"/>
</dbReference>
<evidence type="ECO:0000256" key="5">
    <source>
        <dbReference type="ARBA" id="ARBA00022741"/>
    </source>
</evidence>
<dbReference type="PANTHER" id="PTHR24421:SF10">
    <property type="entry name" value="NITRATE_NITRITE SENSOR PROTEIN NARQ"/>
    <property type="match status" value="1"/>
</dbReference>
<evidence type="ECO:0000313" key="13">
    <source>
        <dbReference type="Proteomes" id="UP001183410"/>
    </source>
</evidence>
<feature type="transmembrane region" description="Helical" evidence="9">
    <location>
        <begin position="135"/>
        <end position="155"/>
    </location>
</feature>
<dbReference type="InterPro" id="IPR050482">
    <property type="entry name" value="Sensor_HK_TwoCompSys"/>
</dbReference>
<dbReference type="CDD" id="cd16917">
    <property type="entry name" value="HATPase_UhpB-NarQ-NarX-like"/>
    <property type="match status" value="1"/>
</dbReference>
<evidence type="ECO:0000256" key="3">
    <source>
        <dbReference type="ARBA" id="ARBA00022553"/>
    </source>
</evidence>
<keyword evidence="4" id="KW-0808">Transferase</keyword>
<evidence type="ECO:0000256" key="1">
    <source>
        <dbReference type="ARBA" id="ARBA00000085"/>
    </source>
</evidence>
<dbReference type="EC" id="2.7.13.3" evidence="2"/>
<dbReference type="GO" id="GO:0016301">
    <property type="term" value="F:kinase activity"/>
    <property type="evidence" value="ECO:0007669"/>
    <property type="project" value="UniProtKB-KW"/>
</dbReference>
<protein>
    <recommendedName>
        <fullName evidence="2">histidine kinase</fullName>
        <ecNumber evidence="2">2.7.13.3</ecNumber>
    </recommendedName>
</protein>
<accession>A0ABU2JQJ3</accession>
<keyword evidence="5" id="KW-0547">Nucleotide-binding</keyword>
<dbReference type="InterPro" id="IPR003594">
    <property type="entry name" value="HATPase_dom"/>
</dbReference>
<dbReference type="Gene3D" id="1.20.5.1930">
    <property type="match status" value="1"/>
</dbReference>
<evidence type="ECO:0000259" key="11">
    <source>
        <dbReference type="Pfam" id="PF07730"/>
    </source>
</evidence>
<dbReference type="SUPFAM" id="SSF55874">
    <property type="entry name" value="ATPase domain of HSP90 chaperone/DNA topoisomerase II/histidine kinase"/>
    <property type="match status" value="1"/>
</dbReference>
<dbReference type="Gene3D" id="3.30.565.10">
    <property type="entry name" value="Histidine kinase-like ATPase, C-terminal domain"/>
    <property type="match status" value="1"/>
</dbReference>
<evidence type="ECO:0000256" key="6">
    <source>
        <dbReference type="ARBA" id="ARBA00022777"/>
    </source>
</evidence>
<dbReference type="PANTHER" id="PTHR24421">
    <property type="entry name" value="NITRATE/NITRITE SENSOR PROTEIN NARX-RELATED"/>
    <property type="match status" value="1"/>
</dbReference>
<keyword evidence="7" id="KW-0067">ATP-binding</keyword>
<feature type="domain" description="Histidine kinase/HSP90-like ATPase" evidence="10">
    <location>
        <begin position="296"/>
        <end position="388"/>
    </location>
</feature>
<keyword evidence="8" id="KW-0902">Two-component regulatory system</keyword>